<comment type="similarity">
    <text evidence="2 13">Belongs to the cytochrome ubiquinol oxidase subunit 1 family.</text>
</comment>
<comment type="caution">
    <text evidence="14">The sequence shown here is derived from an EMBL/GenBank/DDBJ whole genome shotgun (WGS) entry which is preliminary data.</text>
</comment>
<organism evidence="14 15">
    <name type="scientific">Advenella alkanexedens</name>
    <dbReference type="NCBI Taxonomy" id="1481665"/>
    <lineage>
        <taxon>Bacteria</taxon>
        <taxon>Pseudomonadati</taxon>
        <taxon>Pseudomonadota</taxon>
        <taxon>Betaproteobacteria</taxon>
        <taxon>Burkholderiales</taxon>
        <taxon>Alcaligenaceae</taxon>
    </lineage>
</organism>
<dbReference type="RefSeq" id="WP_169293954.1">
    <property type="nucleotide sequence ID" value="NZ_JAHSPR010000006.1"/>
</dbReference>
<reference evidence="14 15" key="1">
    <citation type="submission" date="2021-06" db="EMBL/GenBank/DDBJ databases">
        <authorList>
            <person name="Lu T."/>
            <person name="Wang Q."/>
            <person name="Han X."/>
        </authorList>
    </citation>
    <scope>NUCLEOTIDE SEQUENCE [LARGE SCALE GENOMIC DNA]</scope>
    <source>
        <strain evidence="14 15">LAM0050</strain>
    </source>
</reference>
<keyword evidence="12 13" id="KW-0472">Membrane</keyword>
<keyword evidence="14" id="KW-0560">Oxidoreductase</keyword>
<evidence type="ECO:0000313" key="15">
    <source>
        <dbReference type="Proteomes" id="UP000722165"/>
    </source>
</evidence>
<feature type="transmembrane region" description="Helical" evidence="13">
    <location>
        <begin position="95"/>
        <end position="117"/>
    </location>
</feature>
<feature type="transmembrane region" description="Helical" evidence="13">
    <location>
        <begin position="56"/>
        <end position="75"/>
    </location>
</feature>
<evidence type="ECO:0000256" key="5">
    <source>
        <dbReference type="ARBA" id="ARBA00022519"/>
    </source>
</evidence>
<feature type="transmembrane region" description="Helical" evidence="13">
    <location>
        <begin position="222"/>
        <end position="240"/>
    </location>
</feature>
<protein>
    <submittedName>
        <fullName evidence="14">Cytochrome ubiquinol oxidase subunit I</fullName>
        <ecNumber evidence="14">1.10.3.-</ecNumber>
    </submittedName>
</protein>
<dbReference type="EC" id="1.10.3.-" evidence="14"/>
<feature type="transmembrane region" description="Helical" evidence="13">
    <location>
        <begin position="423"/>
        <end position="446"/>
    </location>
</feature>
<feature type="transmembrane region" description="Helical" evidence="13">
    <location>
        <begin position="473"/>
        <end position="496"/>
    </location>
</feature>
<name>A0ABS6NPZ9_9BURK</name>
<evidence type="ECO:0000256" key="11">
    <source>
        <dbReference type="ARBA" id="ARBA00023004"/>
    </source>
</evidence>
<dbReference type="PANTHER" id="PTHR30365">
    <property type="entry name" value="CYTOCHROME D UBIQUINOL OXIDASE"/>
    <property type="match status" value="1"/>
</dbReference>
<dbReference type="Proteomes" id="UP000722165">
    <property type="component" value="Unassembled WGS sequence"/>
</dbReference>
<keyword evidence="15" id="KW-1185">Reference proteome</keyword>
<keyword evidence="10 13" id="KW-1133">Transmembrane helix</keyword>
<evidence type="ECO:0000256" key="10">
    <source>
        <dbReference type="ARBA" id="ARBA00022989"/>
    </source>
</evidence>
<feature type="transmembrane region" description="Helical" evidence="13">
    <location>
        <begin position="129"/>
        <end position="148"/>
    </location>
</feature>
<dbReference type="PIRSF" id="PIRSF006446">
    <property type="entry name" value="Cyt_quinol_oxidase_1"/>
    <property type="match status" value="1"/>
</dbReference>
<keyword evidence="4 13" id="KW-1003">Cell membrane</keyword>
<keyword evidence="7 13" id="KW-0812">Transmembrane</keyword>
<sequence>MRMDELVDLSRLQFGLTALYHFLFVPLTLGMVWILVIMESAYVMTGKVIYKDMTQFWGKLFGINFALGVTTGITLEFQFGTNWAYYSHYMGDIFGAPLAIEGLMAFFLESTFVGLFFFGWERMSRRQHLVVTILMAVGTNLSALWILVANGWMQNPIGAEFNFESMRMEMDNFWTVVLNPEAQNKFVHTVSAGYVTAAMFVLSISSWYLLKKQDVEFAKRSFRIAAAFGIASILSVIVLGDESGYSIGKAQKTKLAAIEGMWETEPAPAPFTLIASVNDAEMKNNWEVKIPWLMGLIGTRSTTEVIPGIHDIIKENHARIESGQQAVVALDKLRANRNDQQAMDTFLKHKEDLGFGLLLKRYSADVGQATPEMIAQAARDTIPAVKPLFWSFRAMVGLGFFMLFLFTASFWASIKGNFTEKKWLLKLALYSLPLPWIACEVGWFVAEFGRQPWTVYGVLPTHLSVSTLSTSSLWGSLAGFIAFYTILFVVEMYLMIRFSRQGPGSLGTGRYVHEPKH</sequence>
<keyword evidence="11 13" id="KW-0408">Iron</keyword>
<keyword evidence="6 13" id="KW-0349">Heme</keyword>
<proteinExistence type="inferred from homology"/>
<dbReference type="PANTHER" id="PTHR30365:SF0">
    <property type="entry name" value="CYTOCHROME BD-I UBIQUINOL OXIDASE SUBUNIT 1"/>
    <property type="match status" value="1"/>
</dbReference>
<feature type="transmembrane region" description="Helical" evidence="13">
    <location>
        <begin position="186"/>
        <end position="210"/>
    </location>
</feature>
<evidence type="ECO:0000256" key="13">
    <source>
        <dbReference type="PIRNR" id="PIRNR006446"/>
    </source>
</evidence>
<evidence type="ECO:0000256" key="2">
    <source>
        <dbReference type="ARBA" id="ARBA00009819"/>
    </source>
</evidence>
<comment type="subcellular location">
    <subcellularLocation>
        <location evidence="1">Cell inner membrane</location>
        <topology evidence="1">Multi-pass membrane protein</topology>
    </subcellularLocation>
</comment>
<evidence type="ECO:0000256" key="1">
    <source>
        <dbReference type="ARBA" id="ARBA00004429"/>
    </source>
</evidence>
<feature type="transmembrane region" description="Helical" evidence="13">
    <location>
        <begin position="20"/>
        <end position="44"/>
    </location>
</feature>
<dbReference type="GO" id="GO:0016491">
    <property type="term" value="F:oxidoreductase activity"/>
    <property type="evidence" value="ECO:0007669"/>
    <property type="project" value="UniProtKB-KW"/>
</dbReference>
<evidence type="ECO:0000256" key="7">
    <source>
        <dbReference type="ARBA" id="ARBA00022692"/>
    </source>
</evidence>
<keyword evidence="5" id="KW-0997">Cell inner membrane</keyword>
<dbReference type="EMBL" id="JAHSPR010000006">
    <property type="protein sequence ID" value="MBV4397444.1"/>
    <property type="molecule type" value="Genomic_DNA"/>
</dbReference>
<gene>
    <name evidence="14" type="ORF">KU392_09285</name>
</gene>
<keyword evidence="3 13" id="KW-0813">Transport</keyword>
<keyword evidence="9 13" id="KW-0249">Electron transport</keyword>
<keyword evidence="8 13" id="KW-0479">Metal-binding</keyword>
<evidence type="ECO:0000256" key="6">
    <source>
        <dbReference type="ARBA" id="ARBA00022617"/>
    </source>
</evidence>
<evidence type="ECO:0000256" key="9">
    <source>
        <dbReference type="ARBA" id="ARBA00022982"/>
    </source>
</evidence>
<dbReference type="Pfam" id="PF01654">
    <property type="entry name" value="Cyt_bd_oxida_I"/>
    <property type="match status" value="1"/>
</dbReference>
<evidence type="ECO:0000256" key="12">
    <source>
        <dbReference type="ARBA" id="ARBA00023136"/>
    </source>
</evidence>
<evidence type="ECO:0000256" key="4">
    <source>
        <dbReference type="ARBA" id="ARBA00022475"/>
    </source>
</evidence>
<evidence type="ECO:0000256" key="8">
    <source>
        <dbReference type="ARBA" id="ARBA00022723"/>
    </source>
</evidence>
<dbReference type="InterPro" id="IPR002585">
    <property type="entry name" value="Cyt-d_ubiquinol_oxidase_su_1"/>
</dbReference>
<feature type="transmembrane region" description="Helical" evidence="13">
    <location>
        <begin position="390"/>
        <end position="411"/>
    </location>
</feature>
<accession>A0ABS6NPZ9</accession>
<evidence type="ECO:0000313" key="14">
    <source>
        <dbReference type="EMBL" id="MBV4397444.1"/>
    </source>
</evidence>
<evidence type="ECO:0000256" key="3">
    <source>
        <dbReference type="ARBA" id="ARBA00022448"/>
    </source>
</evidence>